<keyword evidence="1" id="KW-0472">Membrane</keyword>
<accession>A0A3Q0HEP9</accession>
<keyword evidence="1" id="KW-0812">Transmembrane</keyword>
<organism evidence="2 3">
    <name type="scientific">Alligator sinensis</name>
    <name type="common">Chinese alligator</name>
    <dbReference type="NCBI Taxonomy" id="38654"/>
    <lineage>
        <taxon>Eukaryota</taxon>
        <taxon>Metazoa</taxon>
        <taxon>Chordata</taxon>
        <taxon>Craniata</taxon>
        <taxon>Vertebrata</taxon>
        <taxon>Euteleostomi</taxon>
        <taxon>Archelosauria</taxon>
        <taxon>Archosauria</taxon>
        <taxon>Crocodylia</taxon>
        <taxon>Alligatoridae</taxon>
        <taxon>Alligatorinae</taxon>
        <taxon>Alligator</taxon>
    </lineage>
</organism>
<evidence type="ECO:0000313" key="2">
    <source>
        <dbReference type="Proteomes" id="UP000189705"/>
    </source>
</evidence>
<dbReference type="STRING" id="38654.A0A3Q0HEP9"/>
<gene>
    <name evidence="3" type="primary">LOC112551771</name>
</gene>
<reference evidence="3" key="1">
    <citation type="submission" date="2025-08" db="UniProtKB">
        <authorList>
            <consortium name="RefSeq"/>
        </authorList>
    </citation>
    <scope>IDENTIFICATION</scope>
</reference>
<feature type="transmembrane region" description="Helical" evidence="1">
    <location>
        <begin position="83"/>
        <end position="116"/>
    </location>
</feature>
<proteinExistence type="predicted"/>
<dbReference type="InParanoid" id="A0A3Q0HEP9"/>
<name>A0A3Q0HEP9_ALLSI</name>
<keyword evidence="1" id="KW-1133">Transmembrane helix</keyword>
<evidence type="ECO:0000313" key="3">
    <source>
        <dbReference type="RefSeq" id="XP_025070429.1"/>
    </source>
</evidence>
<protein>
    <submittedName>
        <fullName evidence="3">Solute carrier family 22 member 23-like</fullName>
    </submittedName>
</protein>
<dbReference type="AlphaFoldDB" id="A0A3Q0HEP9"/>
<dbReference type="GeneID" id="112551771"/>
<evidence type="ECO:0000256" key="1">
    <source>
        <dbReference type="SAM" id="Phobius"/>
    </source>
</evidence>
<dbReference type="KEGG" id="asn:112551771"/>
<keyword evidence="2" id="KW-1185">Reference proteome</keyword>
<dbReference type="Proteomes" id="UP000189705">
    <property type="component" value="Unplaced"/>
</dbReference>
<feature type="transmembrane region" description="Helical" evidence="1">
    <location>
        <begin position="41"/>
        <end position="63"/>
    </location>
</feature>
<sequence>MPLSFWAEHMAAFPESKSRRKELTRRPRKVFLVKVMRTRNLWKNIVILSANSLTGFGIHSWFAKSMMGPDVKMPTTNDFYADYYTMAGIALASCLATCPVFGLLGLPLFMVLRVLASFLQLGLLNL</sequence>
<dbReference type="RefSeq" id="XP_025070429.1">
    <property type="nucleotide sequence ID" value="XM_025214644.1"/>
</dbReference>